<dbReference type="AlphaFoldDB" id="A0A182K8D0"/>
<accession>A0A182K8D0</accession>
<protein>
    <submittedName>
        <fullName evidence="3">Uncharacterized protein</fullName>
    </submittedName>
</protein>
<evidence type="ECO:0000256" key="2">
    <source>
        <dbReference type="SAM" id="Phobius"/>
    </source>
</evidence>
<proteinExistence type="predicted"/>
<evidence type="ECO:0000313" key="3">
    <source>
        <dbReference type="EnsemblMetazoa" id="ACHR007015-PA"/>
    </source>
</evidence>
<evidence type="ECO:0000313" key="4">
    <source>
        <dbReference type="Proteomes" id="UP000075881"/>
    </source>
</evidence>
<feature type="transmembrane region" description="Helical" evidence="2">
    <location>
        <begin position="362"/>
        <end position="383"/>
    </location>
</feature>
<reference evidence="4" key="1">
    <citation type="submission" date="2013-03" db="EMBL/GenBank/DDBJ databases">
        <title>The Genome Sequence of Anopheles christyi ACHKN1017.</title>
        <authorList>
            <consortium name="The Broad Institute Genomics Platform"/>
            <person name="Neafsey D.E."/>
            <person name="Besansky N."/>
            <person name="Walker B."/>
            <person name="Young S.K."/>
            <person name="Zeng Q."/>
            <person name="Gargeya S."/>
            <person name="Fitzgerald M."/>
            <person name="Haas B."/>
            <person name="Abouelleil A."/>
            <person name="Allen A.W."/>
            <person name="Alvarado L."/>
            <person name="Arachchi H.M."/>
            <person name="Berlin A.M."/>
            <person name="Chapman S.B."/>
            <person name="Gainer-Dewar J."/>
            <person name="Goldberg J."/>
            <person name="Griggs A."/>
            <person name="Gujja S."/>
            <person name="Hansen M."/>
            <person name="Howarth C."/>
            <person name="Imamovic A."/>
            <person name="Ireland A."/>
            <person name="Larimer J."/>
            <person name="McCowan C."/>
            <person name="Murphy C."/>
            <person name="Pearson M."/>
            <person name="Poon T.W."/>
            <person name="Priest M."/>
            <person name="Roberts A."/>
            <person name="Saif S."/>
            <person name="Shea T."/>
            <person name="Sisk P."/>
            <person name="Sykes S."/>
            <person name="Wortman J."/>
            <person name="Nusbaum C."/>
            <person name="Birren B."/>
        </authorList>
    </citation>
    <scope>NUCLEOTIDE SEQUENCE [LARGE SCALE GENOMIC DNA]</scope>
    <source>
        <strain evidence="4">ACHKN1017</strain>
    </source>
</reference>
<keyword evidence="4" id="KW-1185">Reference proteome</keyword>
<keyword evidence="2" id="KW-1133">Transmembrane helix</keyword>
<reference evidence="3" key="2">
    <citation type="submission" date="2020-05" db="UniProtKB">
        <authorList>
            <consortium name="EnsemblMetazoa"/>
        </authorList>
    </citation>
    <scope>IDENTIFICATION</scope>
    <source>
        <strain evidence="3">ACHKN1017</strain>
    </source>
</reference>
<dbReference type="EnsemblMetazoa" id="ACHR007015-RA">
    <property type="protein sequence ID" value="ACHR007015-PA"/>
    <property type="gene ID" value="ACHR007015"/>
</dbReference>
<sequence length="526" mass="58484">MDCNAMFLVHRSRSVEMQLFTSASRMKMFFCSSKMSGTCILILEVILVGVTALSASEIEIGPETDLMISADGILNEQLMPITYLMMDGECDLRSRERCADVKDAESRTEPDVTGAPPLKELGNDASYSSALSTLEFHRTMINLYRCKGFLAKRIINVYPSQSQLFKRMSTAMPNSSALVMNAPHDPTDSMLYDPGSSGYKEWLTKTSTLDDIYENFLSMRKANETLNRNVHHASINRVSESHQPTSNSRLSQEEYFDEGIITGYAMQPDQPGNVQGGAASGSGNYDRYGHQQQQQQQHQYGANDIQLRHSKYQRGLLQGEADGGYEASRGDYAYHHHHAPVVEYEEKTIDKSLLGLKDLFDIALTTLAYLSFGMFILQVIMCITMTKSDSSMMILPTTSEVEVEEDEGRRFARALNVEGSARARELNQLAIYVLDSIDAISSVGTEQDLCLQACLCNANRFSRTLTSIHGYWISVWSFGVSWLARYKHASRNSPSFALKCMSAALIGLGNGKCAKLYPCGGKKANP</sequence>
<feature type="region of interest" description="Disordered" evidence="1">
    <location>
        <begin position="268"/>
        <end position="287"/>
    </location>
</feature>
<dbReference type="Proteomes" id="UP000075881">
    <property type="component" value="Unassembled WGS sequence"/>
</dbReference>
<keyword evidence="2" id="KW-0472">Membrane</keyword>
<dbReference type="VEuPathDB" id="VectorBase:ACHR007015"/>
<organism evidence="3 4">
    <name type="scientific">Anopheles christyi</name>
    <dbReference type="NCBI Taxonomy" id="43041"/>
    <lineage>
        <taxon>Eukaryota</taxon>
        <taxon>Metazoa</taxon>
        <taxon>Ecdysozoa</taxon>
        <taxon>Arthropoda</taxon>
        <taxon>Hexapoda</taxon>
        <taxon>Insecta</taxon>
        <taxon>Pterygota</taxon>
        <taxon>Neoptera</taxon>
        <taxon>Endopterygota</taxon>
        <taxon>Diptera</taxon>
        <taxon>Nematocera</taxon>
        <taxon>Culicoidea</taxon>
        <taxon>Culicidae</taxon>
        <taxon>Anophelinae</taxon>
        <taxon>Anopheles</taxon>
    </lineage>
</organism>
<keyword evidence="2" id="KW-0812">Transmembrane</keyword>
<name>A0A182K8D0_9DIPT</name>
<evidence type="ECO:0000256" key="1">
    <source>
        <dbReference type="SAM" id="MobiDB-lite"/>
    </source>
</evidence>